<organism evidence="1 2">
    <name type="scientific">Rhizophagus irregularis</name>
    <dbReference type="NCBI Taxonomy" id="588596"/>
    <lineage>
        <taxon>Eukaryota</taxon>
        <taxon>Fungi</taxon>
        <taxon>Fungi incertae sedis</taxon>
        <taxon>Mucoromycota</taxon>
        <taxon>Glomeromycotina</taxon>
        <taxon>Glomeromycetes</taxon>
        <taxon>Glomerales</taxon>
        <taxon>Glomeraceae</taxon>
        <taxon>Rhizophagus</taxon>
    </lineage>
</organism>
<accession>A0A2N0S7U5</accession>
<dbReference type="AlphaFoldDB" id="A0A2N0S7U5"/>
<evidence type="ECO:0000313" key="2">
    <source>
        <dbReference type="Proteomes" id="UP000232688"/>
    </source>
</evidence>
<comment type="caution">
    <text evidence="1">The sequence shown here is derived from an EMBL/GenBank/DDBJ whole genome shotgun (WGS) entry which is preliminary data.</text>
</comment>
<name>A0A2N0S7U5_9GLOM</name>
<protein>
    <submittedName>
        <fullName evidence="1">Uncharacterized protein</fullName>
    </submittedName>
</protein>
<dbReference type="VEuPathDB" id="FungiDB:RhiirA1_412992"/>
<gene>
    <name evidence="1" type="ORF">RhiirA1_412992</name>
</gene>
<dbReference type="EMBL" id="LLXH01000159">
    <property type="protein sequence ID" value="PKC71607.1"/>
    <property type="molecule type" value="Genomic_DNA"/>
</dbReference>
<evidence type="ECO:0000313" key="1">
    <source>
        <dbReference type="EMBL" id="PKC71607.1"/>
    </source>
</evidence>
<reference evidence="1 2" key="2">
    <citation type="submission" date="2017-10" db="EMBL/GenBank/DDBJ databases">
        <title>Genome analyses suggest a sexual origin of heterokaryosis in a supposedly ancient asexual fungus.</title>
        <authorList>
            <person name="Corradi N."/>
            <person name="Sedzielewska K."/>
            <person name="Noel J."/>
            <person name="Charron P."/>
            <person name="Farinelli L."/>
            <person name="Marton T."/>
            <person name="Kruger M."/>
            <person name="Pelin A."/>
            <person name="Brachmann A."/>
            <person name="Corradi N."/>
        </authorList>
    </citation>
    <scope>NUCLEOTIDE SEQUENCE [LARGE SCALE GENOMIC DNA]</scope>
    <source>
        <strain evidence="1 2">A1</strain>
    </source>
</reference>
<dbReference type="Proteomes" id="UP000232688">
    <property type="component" value="Unassembled WGS sequence"/>
</dbReference>
<proteinExistence type="predicted"/>
<reference evidence="1 2" key="1">
    <citation type="submission" date="2017-10" db="EMBL/GenBank/DDBJ databases">
        <title>Extensive intraspecific genome diversity in a model arbuscular mycorrhizal fungus.</title>
        <authorList>
            <person name="Chen E.C.H."/>
            <person name="Morin E."/>
            <person name="Baudet D."/>
            <person name="Noel J."/>
            <person name="Ndikumana S."/>
            <person name="Charron P."/>
            <person name="St-Onge C."/>
            <person name="Giorgi J."/>
            <person name="Grigoriev I.V."/>
            <person name="Roux C."/>
            <person name="Martin F.M."/>
            <person name="Corradi N."/>
        </authorList>
    </citation>
    <scope>NUCLEOTIDE SEQUENCE [LARGE SCALE GENOMIC DNA]</scope>
    <source>
        <strain evidence="1 2">A1</strain>
    </source>
</reference>
<sequence length="129" mass="14967">MYRTQSNRSQSGNFHSSLLTILQRDLDFKSTASGQFAQKINWNFWTSEEFSSIFQDAIKGKIDASMTNKASKLFNFTRNKCITFCTKLLTIMVTQIFIEWWTPRCRLTVQWESTNGISTSMNLNEKIGQ</sequence>